<dbReference type="PATRIC" id="fig|216942.3.peg.304"/>
<evidence type="ECO:0008006" key="4">
    <source>
        <dbReference type="Google" id="ProtNLM"/>
    </source>
</evidence>
<protein>
    <recommendedName>
        <fullName evidence="4">Lipoprotein</fullName>
    </recommendedName>
</protein>
<proteinExistence type="predicted"/>
<sequence>MKKILSILSVFSFFSFTVTNVIACENRPNIFNEYSDEEKIMSIRNITSESLKNYGVKVGNTLTNQEVDSLIEKLNLKEILTEDEFANLSPELINMYIMANSFLNDISSKVPGYDWISRKVAWQSQWSLRDLFEEKEWGVANNVSGWLDQIYLLNGWTLSVTFLDEEKLGWMGQGEPAYARININKRLVANKDGDIIYNESNPDAIREATATSLDPVFNSKRAVGPIYNGYASSSDLINLKGIYSLENNGLNPGFINYSPSVMDLINNLPVNFEFGNDVLKRSKEKIQDRLDEYLLNNPIYLSENLIDNSNIVEINTIFKNQIYSILFSEALKRREFVDDKGEKYTKEQMAVANRFVRKLFTNLDSTIEQMSKFEWIQNNKENKEFLLEFTKQLDNSNSEGWRKKDSTEDGLSTDEIKDFFDKLLKLIELSRNENDPLSKQLDFAKTLLVVANNKLVINSNDDELEQKDDSNQSLESNLKVYTDFEDFGIDNSYKLATTYYSEKVPKNIEEQKYEPDKNSPNNKQFKTDIFFKSVFFSHRFSMAEDSMISNFNQFYNASLGIESSSFNNQFINIEGVPATQENANKLLDNLLREYSNLPEGTEVNSEDWRIYMVIDLYIYNLTKTVQTMFSTPETFHQAKISLDFAKETGVETNWALADDDIAFAELIKNQEYNFFFNETSLKGEKSEFASTIYNEGIKAALNNKDFDFYLFKTTVNNYGKSLSPKFSMNQDYLKEEYFFSNFKTFTKLADNYLNLLEVYWDKNVRNNPKNPDYYEQ</sequence>
<keyword evidence="1" id="KW-0732">Signal</keyword>
<accession>A0A0K1W199</accession>
<dbReference type="STRING" id="216942.SLITO_v1c03010"/>
<dbReference type="KEGG" id="sll:SLITO_v1c03010"/>
<dbReference type="AlphaFoldDB" id="A0A0K1W199"/>
<dbReference type="OrthoDB" id="387726at2"/>
<feature type="signal peptide" evidence="1">
    <location>
        <begin position="1"/>
        <end position="23"/>
    </location>
</feature>
<reference evidence="2 3" key="1">
    <citation type="journal article" date="2015" name="Genome Announc.">
        <title>Complete Genome Sequence of Spiroplasma litorale TN-1T (DSM 21781), a Bacterium Isolated from a Green-Eyed Horsefly (Tabanus nigrovittatus).</title>
        <authorList>
            <person name="Lo W.S."/>
            <person name="Lai Y.C."/>
            <person name="Lien Y.W."/>
            <person name="Wang T.H."/>
            <person name="Kuo C.H."/>
        </authorList>
    </citation>
    <scope>NUCLEOTIDE SEQUENCE [LARGE SCALE GENOMIC DNA]</scope>
    <source>
        <strain evidence="2 3">TN-1</strain>
    </source>
</reference>
<name>A0A0K1W199_9MOLU</name>
<evidence type="ECO:0000313" key="2">
    <source>
        <dbReference type="EMBL" id="AKX33956.1"/>
    </source>
</evidence>
<dbReference type="EMBL" id="CP012357">
    <property type="protein sequence ID" value="AKX33956.1"/>
    <property type="molecule type" value="Genomic_DNA"/>
</dbReference>
<dbReference type="Proteomes" id="UP000067476">
    <property type="component" value="Chromosome"/>
</dbReference>
<evidence type="ECO:0000256" key="1">
    <source>
        <dbReference type="SAM" id="SignalP"/>
    </source>
</evidence>
<dbReference type="RefSeq" id="WP_075058051.1">
    <property type="nucleotide sequence ID" value="NZ_CP012357.1"/>
</dbReference>
<gene>
    <name evidence="2" type="ORF">SLITO_v1c03010</name>
</gene>
<organism evidence="2 3">
    <name type="scientific">Spiroplasma litorale</name>
    <dbReference type="NCBI Taxonomy" id="216942"/>
    <lineage>
        <taxon>Bacteria</taxon>
        <taxon>Bacillati</taxon>
        <taxon>Mycoplasmatota</taxon>
        <taxon>Mollicutes</taxon>
        <taxon>Entomoplasmatales</taxon>
        <taxon>Spiroplasmataceae</taxon>
        <taxon>Spiroplasma</taxon>
    </lineage>
</organism>
<evidence type="ECO:0000313" key="3">
    <source>
        <dbReference type="Proteomes" id="UP000067476"/>
    </source>
</evidence>
<feature type="chain" id="PRO_5005470755" description="Lipoprotein" evidence="1">
    <location>
        <begin position="24"/>
        <end position="776"/>
    </location>
</feature>
<keyword evidence="3" id="KW-1185">Reference proteome</keyword>